<keyword evidence="1" id="KW-0472">Membrane</keyword>
<evidence type="ECO:0000313" key="2">
    <source>
        <dbReference type="EMBL" id="QNM84628.1"/>
    </source>
</evidence>
<evidence type="ECO:0000256" key="1">
    <source>
        <dbReference type="SAM" id="Phobius"/>
    </source>
</evidence>
<dbReference type="Proteomes" id="UP000515808">
    <property type="component" value="Chromosome"/>
</dbReference>
<keyword evidence="3" id="KW-1185">Reference proteome</keyword>
<gene>
    <name evidence="2" type="ORF">H9W90_10510</name>
</gene>
<keyword evidence="1" id="KW-0812">Transmembrane</keyword>
<sequence>MKREEHLEFCKICRNREFDFHKGLLCGLTNELANFENNCETFEKDNEAEEVEFLSKMENTGDHISGDDFDFKKNKSKGFDKMALGIVLTAVSFFISDYTGVYVVTFGIIAYGYRQHSRGVEQEKIFMKEKEKSEKGKN</sequence>
<proteinExistence type="predicted"/>
<organism evidence="2 3">
    <name type="scientific">Polaribacter pectinis</name>
    <dbReference type="NCBI Taxonomy" id="2738844"/>
    <lineage>
        <taxon>Bacteria</taxon>
        <taxon>Pseudomonadati</taxon>
        <taxon>Bacteroidota</taxon>
        <taxon>Flavobacteriia</taxon>
        <taxon>Flavobacteriales</taxon>
        <taxon>Flavobacteriaceae</taxon>
    </lineage>
</organism>
<protein>
    <submittedName>
        <fullName evidence="2">Uncharacterized protein</fullName>
    </submittedName>
</protein>
<feature type="transmembrane region" description="Helical" evidence="1">
    <location>
        <begin position="82"/>
        <end position="113"/>
    </location>
</feature>
<dbReference type="KEGG" id="ppec:H9W90_10510"/>
<dbReference type="RefSeq" id="WP_187481556.1">
    <property type="nucleotide sequence ID" value="NZ_CP060695.1"/>
</dbReference>
<accession>A0A7G9L7M9</accession>
<dbReference type="AlphaFoldDB" id="A0A7G9L7M9"/>
<keyword evidence="1" id="KW-1133">Transmembrane helix</keyword>
<name>A0A7G9L7M9_9FLAO</name>
<reference evidence="2 3" key="1">
    <citation type="submission" date="2020-08" db="EMBL/GenBank/DDBJ databases">
        <title>Polaribacter sp. L12M9 isolated from gut of the Korean scallop.</title>
        <authorList>
            <person name="Jeong Y.S."/>
        </authorList>
    </citation>
    <scope>NUCLEOTIDE SEQUENCE [LARGE SCALE GENOMIC DNA]</scope>
    <source>
        <strain evidence="2 3">L12M9</strain>
    </source>
</reference>
<dbReference type="EMBL" id="CP060695">
    <property type="protein sequence ID" value="QNM84628.1"/>
    <property type="molecule type" value="Genomic_DNA"/>
</dbReference>
<evidence type="ECO:0000313" key="3">
    <source>
        <dbReference type="Proteomes" id="UP000515808"/>
    </source>
</evidence>